<proteinExistence type="predicted"/>
<keyword evidence="3" id="KW-1185">Reference proteome</keyword>
<feature type="region of interest" description="Disordered" evidence="1">
    <location>
        <begin position="62"/>
        <end position="87"/>
    </location>
</feature>
<dbReference type="EMBL" id="FQYN01000001">
    <property type="protein sequence ID" value="SHI44737.1"/>
    <property type="molecule type" value="Genomic_DNA"/>
</dbReference>
<dbReference type="STRING" id="1121955.SAMN02745146_0904"/>
<evidence type="ECO:0000256" key="1">
    <source>
        <dbReference type="SAM" id="MobiDB-lite"/>
    </source>
</evidence>
<protein>
    <submittedName>
        <fullName evidence="2">Uncharacterized protein</fullName>
    </submittedName>
</protein>
<sequence length="87" mass="8896">MSTVTTSSRPYVSRRKRRRSSSLLTSAKLRSKAIMGLFGLLVLALLVSLSVIAFTVGRNDATTSADGAGVAATPAAADSGGAPVQTE</sequence>
<accession>A0A1M6B7W1</accession>
<feature type="compositionally biased region" description="Low complexity" evidence="1">
    <location>
        <begin position="64"/>
        <end position="87"/>
    </location>
</feature>
<evidence type="ECO:0000313" key="2">
    <source>
        <dbReference type="EMBL" id="SHI44737.1"/>
    </source>
</evidence>
<evidence type="ECO:0000313" key="3">
    <source>
        <dbReference type="Proteomes" id="UP000184418"/>
    </source>
</evidence>
<name>A0A1M6B7W1_9BACT</name>
<reference evidence="2 3" key="1">
    <citation type="submission" date="2016-11" db="EMBL/GenBank/DDBJ databases">
        <authorList>
            <person name="Jaros S."/>
            <person name="Januszkiewicz K."/>
            <person name="Wedrychowicz H."/>
        </authorList>
    </citation>
    <scope>NUCLEOTIDE SEQUENCE [LARGE SCALE GENOMIC DNA]</scope>
    <source>
        <strain evidence="2 3">DSM 21074</strain>
    </source>
</reference>
<dbReference type="Proteomes" id="UP000184418">
    <property type="component" value="Unassembled WGS sequence"/>
</dbReference>
<dbReference type="AlphaFoldDB" id="A0A1M6B7W1"/>
<gene>
    <name evidence="2" type="ORF">SAMN02745146_0904</name>
</gene>
<organism evidence="2 3">
    <name type="scientific">Hymenobacter daecheongensis DSM 21074</name>
    <dbReference type="NCBI Taxonomy" id="1121955"/>
    <lineage>
        <taxon>Bacteria</taxon>
        <taxon>Pseudomonadati</taxon>
        <taxon>Bacteroidota</taxon>
        <taxon>Cytophagia</taxon>
        <taxon>Cytophagales</taxon>
        <taxon>Hymenobacteraceae</taxon>
        <taxon>Hymenobacter</taxon>
    </lineage>
</organism>